<gene>
    <name evidence="2" type="ORF">SK128_020367</name>
</gene>
<sequence>ATTGYPTNFTDLLGDVERDESGIKILRAKSSLTSIFMEINRTEVNEGGTISENGGSEEVDIGLFNWEGEFISVLSDTSERPEGLTTYFQSQRSFGEIAGETIVGDVFFLAVGCLILFIYVTVMLGKFNMVETR</sequence>
<evidence type="ECO:0000256" key="1">
    <source>
        <dbReference type="SAM" id="Phobius"/>
    </source>
</evidence>
<comment type="caution">
    <text evidence="2">The sequence shown here is derived from an EMBL/GenBank/DDBJ whole genome shotgun (WGS) entry which is preliminary data.</text>
</comment>
<keyword evidence="1" id="KW-0472">Membrane</keyword>
<keyword evidence="1" id="KW-1133">Transmembrane helix</keyword>
<evidence type="ECO:0000313" key="3">
    <source>
        <dbReference type="Proteomes" id="UP001381693"/>
    </source>
</evidence>
<dbReference type="AlphaFoldDB" id="A0AAN8WSD6"/>
<proteinExistence type="predicted"/>
<evidence type="ECO:0000313" key="2">
    <source>
        <dbReference type="EMBL" id="KAK7067473.1"/>
    </source>
</evidence>
<feature type="non-terminal residue" evidence="2">
    <location>
        <position position="133"/>
    </location>
</feature>
<dbReference type="Proteomes" id="UP001381693">
    <property type="component" value="Unassembled WGS sequence"/>
</dbReference>
<name>A0AAN8WSD6_HALRR</name>
<keyword evidence="1" id="KW-0812">Transmembrane</keyword>
<accession>A0AAN8WSD6</accession>
<keyword evidence="3" id="KW-1185">Reference proteome</keyword>
<protein>
    <submittedName>
        <fullName evidence="2">Uncharacterized protein</fullName>
    </submittedName>
</protein>
<dbReference type="EMBL" id="JAXCGZ010018234">
    <property type="protein sequence ID" value="KAK7067473.1"/>
    <property type="molecule type" value="Genomic_DNA"/>
</dbReference>
<organism evidence="2 3">
    <name type="scientific">Halocaridina rubra</name>
    <name type="common">Hawaiian red shrimp</name>
    <dbReference type="NCBI Taxonomy" id="373956"/>
    <lineage>
        <taxon>Eukaryota</taxon>
        <taxon>Metazoa</taxon>
        <taxon>Ecdysozoa</taxon>
        <taxon>Arthropoda</taxon>
        <taxon>Crustacea</taxon>
        <taxon>Multicrustacea</taxon>
        <taxon>Malacostraca</taxon>
        <taxon>Eumalacostraca</taxon>
        <taxon>Eucarida</taxon>
        <taxon>Decapoda</taxon>
        <taxon>Pleocyemata</taxon>
        <taxon>Caridea</taxon>
        <taxon>Atyoidea</taxon>
        <taxon>Atyidae</taxon>
        <taxon>Halocaridina</taxon>
    </lineage>
</organism>
<feature type="transmembrane region" description="Helical" evidence="1">
    <location>
        <begin position="106"/>
        <end position="125"/>
    </location>
</feature>
<reference evidence="2 3" key="1">
    <citation type="submission" date="2023-11" db="EMBL/GenBank/DDBJ databases">
        <title>Halocaridina rubra genome assembly.</title>
        <authorList>
            <person name="Smith C."/>
        </authorList>
    </citation>
    <scope>NUCLEOTIDE SEQUENCE [LARGE SCALE GENOMIC DNA]</scope>
    <source>
        <strain evidence="2">EP-1</strain>
        <tissue evidence="2">Whole</tissue>
    </source>
</reference>
<feature type="non-terminal residue" evidence="2">
    <location>
        <position position="1"/>
    </location>
</feature>